<evidence type="ECO:0000259" key="2">
    <source>
        <dbReference type="PROSITE" id="PS51186"/>
    </source>
</evidence>
<protein>
    <submittedName>
        <fullName evidence="3">Protein N-acetyltransferase, RimJ/RimL family</fullName>
    </submittedName>
</protein>
<keyword evidence="3" id="KW-0808">Transferase</keyword>
<dbReference type="Proteomes" id="UP000199182">
    <property type="component" value="Unassembled WGS sequence"/>
</dbReference>
<feature type="domain" description="N-acetyltransferase" evidence="2">
    <location>
        <begin position="4"/>
        <end position="159"/>
    </location>
</feature>
<dbReference type="InterPro" id="IPR000182">
    <property type="entry name" value="GNAT_dom"/>
</dbReference>
<sequence>MNSLLLRPLEDKDIPLLREWLYKEYIAKWYKEPAEWLNEVNGRFTDYHFVTHLIAECNGIPIGFCQYYACINAKEDWYGDIPLKGTYSIDYLIGEETYLHKGLGKEIILLLTKKIFGLNDAKRIIVQPEEDNANSCKTLLAGGYHYDLKNKLYYMEKQA</sequence>
<dbReference type="Gene3D" id="3.40.630.30">
    <property type="match status" value="1"/>
</dbReference>
<dbReference type="Pfam" id="PF13523">
    <property type="entry name" value="Acetyltransf_8"/>
    <property type="match status" value="1"/>
</dbReference>
<keyword evidence="4" id="KW-1185">Reference proteome</keyword>
<name>A0A1G9W7K0_9FIRM</name>
<dbReference type="OrthoDB" id="9795206at2"/>
<dbReference type="GO" id="GO:0016410">
    <property type="term" value="F:N-acyltransferase activity"/>
    <property type="evidence" value="ECO:0007669"/>
    <property type="project" value="TreeGrafter"/>
</dbReference>
<evidence type="ECO:0000256" key="1">
    <source>
        <dbReference type="ARBA" id="ARBA00023251"/>
    </source>
</evidence>
<dbReference type="EMBL" id="FNID01000005">
    <property type="protein sequence ID" value="SDM80283.1"/>
    <property type="molecule type" value="Genomic_DNA"/>
</dbReference>
<keyword evidence="1" id="KW-0046">Antibiotic resistance</keyword>
<dbReference type="PANTHER" id="PTHR31438">
    <property type="entry name" value="LYSINE N-ACYLTRANSFERASE C17G9.06C-RELATED"/>
    <property type="match status" value="1"/>
</dbReference>
<accession>A0A1G9W7K0</accession>
<proteinExistence type="predicted"/>
<dbReference type="InterPro" id="IPR016181">
    <property type="entry name" value="Acyl_CoA_acyltransferase"/>
</dbReference>
<evidence type="ECO:0000313" key="4">
    <source>
        <dbReference type="Proteomes" id="UP000199182"/>
    </source>
</evidence>
<dbReference type="GO" id="GO:0046677">
    <property type="term" value="P:response to antibiotic"/>
    <property type="evidence" value="ECO:0007669"/>
    <property type="project" value="UniProtKB-KW"/>
</dbReference>
<evidence type="ECO:0000313" key="3">
    <source>
        <dbReference type="EMBL" id="SDM80283.1"/>
    </source>
</evidence>
<dbReference type="AlphaFoldDB" id="A0A1G9W7K0"/>
<dbReference type="STRING" id="258515.SAMN05192585_10562"/>
<gene>
    <name evidence="3" type="ORF">SAMN05192585_10562</name>
</gene>
<dbReference type="PROSITE" id="PS51186">
    <property type="entry name" value="GNAT"/>
    <property type="match status" value="1"/>
</dbReference>
<reference evidence="3 4" key="1">
    <citation type="submission" date="2016-10" db="EMBL/GenBank/DDBJ databases">
        <authorList>
            <person name="de Groot N.N."/>
        </authorList>
    </citation>
    <scope>NUCLEOTIDE SEQUENCE [LARGE SCALE GENOMIC DNA]</scope>
    <source>
        <strain evidence="3 4">CGMCC 1.5012</strain>
    </source>
</reference>
<organism evidence="3 4">
    <name type="scientific">Acetanaerobacterium elongatum</name>
    <dbReference type="NCBI Taxonomy" id="258515"/>
    <lineage>
        <taxon>Bacteria</taxon>
        <taxon>Bacillati</taxon>
        <taxon>Bacillota</taxon>
        <taxon>Clostridia</taxon>
        <taxon>Eubacteriales</taxon>
        <taxon>Oscillospiraceae</taxon>
        <taxon>Acetanaerobacterium</taxon>
    </lineage>
</organism>
<dbReference type="SUPFAM" id="SSF55729">
    <property type="entry name" value="Acyl-CoA N-acyltransferases (Nat)"/>
    <property type="match status" value="1"/>
</dbReference>
<dbReference type="RefSeq" id="WP_092638228.1">
    <property type="nucleotide sequence ID" value="NZ_FNID01000005.1"/>
</dbReference>
<dbReference type="PANTHER" id="PTHR31438:SF1">
    <property type="entry name" value="LYSINE N-ACYLTRANSFERASE C17G9.06C-RELATED"/>
    <property type="match status" value="1"/>
</dbReference>